<reference evidence="1" key="1">
    <citation type="submission" date="2018-05" db="EMBL/GenBank/DDBJ databases">
        <authorList>
            <person name="Lanie J.A."/>
            <person name="Ng W.-L."/>
            <person name="Kazmierczak K.M."/>
            <person name="Andrzejewski T.M."/>
            <person name="Davidsen T.M."/>
            <person name="Wayne K.J."/>
            <person name="Tettelin H."/>
            <person name="Glass J.I."/>
            <person name="Rusch D."/>
            <person name="Podicherti R."/>
            <person name="Tsui H.-C.T."/>
            <person name="Winkler M.E."/>
        </authorList>
    </citation>
    <scope>NUCLEOTIDE SEQUENCE</scope>
</reference>
<organism evidence="1">
    <name type="scientific">marine metagenome</name>
    <dbReference type="NCBI Taxonomy" id="408172"/>
    <lineage>
        <taxon>unclassified sequences</taxon>
        <taxon>metagenomes</taxon>
        <taxon>ecological metagenomes</taxon>
    </lineage>
</organism>
<dbReference type="EMBL" id="UINC01018566">
    <property type="protein sequence ID" value="SVA78100.1"/>
    <property type="molecule type" value="Genomic_DNA"/>
</dbReference>
<dbReference type="SUPFAM" id="SSF51197">
    <property type="entry name" value="Clavaminate synthase-like"/>
    <property type="match status" value="1"/>
</dbReference>
<proteinExistence type="predicted"/>
<accession>A0A381YM92</accession>
<dbReference type="Gene3D" id="2.60.120.620">
    <property type="entry name" value="q2cbj1_9rhob like domain"/>
    <property type="match status" value="1"/>
</dbReference>
<evidence type="ECO:0000313" key="1">
    <source>
        <dbReference type="EMBL" id="SVA78100.1"/>
    </source>
</evidence>
<evidence type="ECO:0008006" key="2">
    <source>
        <dbReference type="Google" id="ProtNLM"/>
    </source>
</evidence>
<sequence length="361" mass="39778">MTELSVEQKMSFYENGYIVLPGIVPIDTVNAVRRLVNRGLGHLRSKAQTAAMVARAAETSIDALSIDRIQEATLQSMRAGTDTAVMQLVAPESDLMNVIEDTLGCPVREITGAQLATNFPADPSAQINESGYSDENTPFRGWHGHLDGLWNGATSIHQDTSTPMTEDEWQAWLKEPARNGGLKSYPDHGTSISNFTALLGIPLSDQSELGSGNLGLLTGAHHDIERFFQKQREAGGPLGPEGPEWKRFDVDAPNRCGLRHYPETVRNAFRQNAAKTADGRIWPSPTFMQVKPGDAILILHATPHGASRVEGPDPRFMAYFRLTSASRPAGNESIYPDALCDNWLEWKGMRETVDRIRQRSD</sequence>
<name>A0A381YM92_9ZZZZ</name>
<dbReference type="AlphaFoldDB" id="A0A381YM92"/>
<protein>
    <recommendedName>
        <fullName evidence="2">Phytanoyl-CoA dioxygenase</fullName>
    </recommendedName>
</protein>
<gene>
    <name evidence="1" type="ORF">METZ01_LOCUS130954</name>
</gene>